<comment type="caution">
    <text evidence="1">The sequence shown here is derived from an EMBL/GenBank/DDBJ whole genome shotgun (WGS) entry which is preliminary data.</text>
</comment>
<sequence length="62" mass="7107">MIKQDFLIPIHLKKNSHQKTRPKPGSYLKSMKYYSSFFKALFLSSSLLTVSAIKGVAMNKEE</sequence>
<dbReference type="AlphaFoldDB" id="A0A328WJ91"/>
<protein>
    <submittedName>
        <fullName evidence="1">Uncharacterized protein</fullName>
    </submittedName>
</protein>
<keyword evidence="2" id="KW-1185">Reference proteome</keyword>
<proteinExistence type="predicted"/>
<name>A0A328WJ91_9FLAO</name>
<evidence type="ECO:0000313" key="1">
    <source>
        <dbReference type="EMBL" id="RAR46283.1"/>
    </source>
</evidence>
<dbReference type="Proteomes" id="UP000249518">
    <property type="component" value="Unassembled WGS sequence"/>
</dbReference>
<accession>A0A328WJ91</accession>
<organism evidence="1 2">
    <name type="scientific">Flavobacterium lacus</name>
    <dbReference type="NCBI Taxonomy" id="1353778"/>
    <lineage>
        <taxon>Bacteria</taxon>
        <taxon>Pseudomonadati</taxon>
        <taxon>Bacteroidota</taxon>
        <taxon>Flavobacteriia</taxon>
        <taxon>Flavobacteriales</taxon>
        <taxon>Flavobacteriaceae</taxon>
        <taxon>Flavobacterium</taxon>
    </lineage>
</organism>
<evidence type="ECO:0000313" key="2">
    <source>
        <dbReference type="Proteomes" id="UP000249518"/>
    </source>
</evidence>
<gene>
    <name evidence="1" type="ORF">B0I10_1236</name>
</gene>
<dbReference type="EMBL" id="QLSV01000023">
    <property type="protein sequence ID" value="RAR46283.1"/>
    <property type="molecule type" value="Genomic_DNA"/>
</dbReference>
<reference evidence="1 2" key="1">
    <citation type="submission" date="2018-06" db="EMBL/GenBank/DDBJ databases">
        <title>Genomic Encyclopedia of Type Strains, Phase III (KMG-III): the genomes of soil and plant-associated and newly described type strains.</title>
        <authorList>
            <person name="Whitman W."/>
        </authorList>
    </citation>
    <scope>NUCLEOTIDE SEQUENCE [LARGE SCALE GENOMIC DNA]</scope>
    <source>
        <strain evidence="1 2">CGMCC 1.12504</strain>
    </source>
</reference>